<dbReference type="AlphaFoldDB" id="A0A2W2E2J3"/>
<dbReference type="InterPro" id="IPR026448">
    <property type="entry name" value="Methyltr_grasp"/>
</dbReference>
<dbReference type="InterPro" id="IPR000682">
    <property type="entry name" value="PCMT"/>
</dbReference>
<dbReference type="PANTHER" id="PTHR11579:SF0">
    <property type="entry name" value="PROTEIN-L-ISOASPARTATE(D-ASPARTATE) O-METHYLTRANSFERASE"/>
    <property type="match status" value="1"/>
</dbReference>
<feature type="region of interest" description="Disordered" evidence="12">
    <location>
        <begin position="365"/>
        <end position="386"/>
    </location>
</feature>
<keyword evidence="6 13" id="KW-0489">Methyltransferase</keyword>
<evidence type="ECO:0000313" key="14">
    <source>
        <dbReference type="Proteomes" id="UP000248924"/>
    </source>
</evidence>
<evidence type="ECO:0000256" key="10">
    <source>
        <dbReference type="ARBA" id="ARBA00031323"/>
    </source>
</evidence>
<dbReference type="GO" id="GO:0032259">
    <property type="term" value="P:methylation"/>
    <property type="evidence" value="ECO:0007669"/>
    <property type="project" value="UniProtKB-KW"/>
</dbReference>
<dbReference type="GO" id="GO:0005737">
    <property type="term" value="C:cytoplasm"/>
    <property type="evidence" value="ECO:0007669"/>
    <property type="project" value="UniProtKB-SubCell"/>
</dbReference>
<dbReference type="Pfam" id="PF01135">
    <property type="entry name" value="PCMT"/>
    <property type="match status" value="1"/>
</dbReference>
<dbReference type="CDD" id="cd02440">
    <property type="entry name" value="AdoMet_MTases"/>
    <property type="match status" value="1"/>
</dbReference>
<dbReference type="GO" id="GO:0004719">
    <property type="term" value="F:protein-L-isoaspartate (D-aspartate) O-methyltransferase activity"/>
    <property type="evidence" value="ECO:0007669"/>
    <property type="project" value="UniProtKB-EC"/>
</dbReference>
<keyword evidence="14" id="KW-1185">Reference proteome</keyword>
<keyword evidence="8" id="KW-0949">S-adenosyl-L-methionine</keyword>
<keyword evidence="7 13" id="KW-0808">Transferase</keyword>
<dbReference type="Proteomes" id="UP000248924">
    <property type="component" value="Unassembled WGS sequence"/>
</dbReference>
<evidence type="ECO:0000313" key="13">
    <source>
        <dbReference type="EMBL" id="PZG16491.1"/>
    </source>
</evidence>
<evidence type="ECO:0000256" key="8">
    <source>
        <dbReference type="ARBA" id="ARBA00022691"/>
    </source>
</evidence>
<dbReference type="Gene3D" id="3.40.50.150">
    <property type="entry name" value="Vaccinia Virus protein VP39"/>
    <property type="match status" value="1"/>
</dbReference>
<dbReference type="NCBIfam" id="TIGR04188">
    <property type="entry name" value="methyltr_grsp"/>
    <property type="match status" value="1"/>
</dbReference>
<evidence type="ECO:0000256" key="12">
    <source>
        <dbReference type="SAM" id="MobiDB-lite"/>
    </source>
</evidence>
<proteinExistence type="inferred from homology"/>
<dbReference type="PANTHER" id="PTHR11579">
    <property type="entry name" value="PROTEIN-L-ISOASPARTATE O-METHYLTRANSFERASE"/>
    <property type="match status" value="1"/>
</dbReference>
<evidence type="ECO:0000256" key="9">
    <source>
        <dbReference type="ARBA" id="ARBA00030757"/>
    </source>
</evidence>
<evidence type="ECO:0000256" key="6">
    <source>
        <dbReference type="ARBA" id="ARBA00022603"/>
    </source>
</evidence>
<dbReference type="InterPro" id="IPR029063">
    <property type="entry name" value="SAM-dependent_MTases_sf"/>
</dbReference>
<evidence type="ECO:0000256" key="5">
    <source>
        <dbReference type="ARBA" id="ARBA00022490"/>
    </source>
</evidence>
<evidence type="ECO:0000256" key="11">
    <source>
        <dbReference type="ARBA" id="ARBA00031350"/>
    </source>
</evidence>
<gene>
    <name evidence="13" type="ORF">C1I95_17620</name>
</gene>
<dbReference type="RefSeq" id="WP_111214905.1">
    <property type="nucleotide sequence ID" value="NZ_POTY01000104.1"/>
</dbReference>
<dbReference type="EC" id="2.1.1.77" evidence="3"/>
<comment type="similarity">
    <text evidence="2">Belongs to the methyltransferase superfamily. L-isoaspartyl/D-aspartyl protein methyltransferase family.</text>
</comment>
<sequence length="386" mass="41205">MTTMTDYRRLRQQLVAGLEASGHLTSPTVAAALAAVPRHEFAPAVYRLVEGGQLGEVMRADNPACRGEYLRAVYSDEAIVTQIAPDGRPTSSSTQPGVMAVMLEALDLRPGCTVLEIGTGTGYNAALLSQILGDKAVTSVDIDPHLVTDAASSLAVAGYRPTVTAADGLSGYLPGAPYDRIIATCSVRRVPAAWLRQSHPGGLVLANLSYGVVPLRLDEDGTASGRFVRQVASFIEARPADGPLGPTVDRMVEMCMGGTGDEQAGEPADVELLVESACEFFWRLAEPGVYQAALLLSADETVHLLVDAGTDSWARVHAGRDSVRVVQAGERRVWNEVVTVCRRWRSAGRPDHDRLGLTVTPDGGHTLWVDQPDSGQSWQLTGPQTR</sequence>
<comment type="subcellular location">
    <subcellularLocation>
        <location evidence="1">Cytoplasm</location>
    </subcellularLocation>
</comment>
<protein>
    <recommendedName>
        <fullName evidence="4">Protein-L-isoaspartate O-methyltransferase</fullName>
        <ecNumber evidence="3">2.1.1.77</ecNumber>
    </recommendedName>
    <alternativeName>
        <fullName evidence="11">L-isoaspartyl protein carboxyl methyltransferase</fullName>
    </alternativeName>
    <alternativeName>
        <fullName evidence="9">Protein L-isoaspartyl methyltransferase</fullName>
    </alternativeName>
    <alternativeName>
        <fullName evidence="10">Protein-beta-aspartate methyltransferase</fullName>
    </alternativeName>
</protein>
<organism evidence="13 14">
    <name type="scientific">Micromonospora craterilacus</name>
    <dbReference type="NCBI Taxonomy" id="1655439"/>
    <lineage>
        <taxon>Bacteria</taxon>
        <taxon>Bacillati</taxon>
        <taxon>Actinomycetota</taxon>
        <taxon>Actinomycetes</taxon>
        <taxon>Micromonosporales</taxon>
        <taxon>Micromonosporaceae</taxon>
        <taxon>Micromonospora</taxon>
    </lineage>
</organism>
<evidence type="ECO:0000256" key="4">
    <source>
        <dbReference type="ARBA" id="ARBA00013346"/>
    </source>
</evidence>
<name>A0A2W2E2J3_9ACTN</name>
<comment type="caution">
    <text evidence="13">The sequence shown here is derived from an EMBL/GenBank/DDBJ whole genome shotgun (WGS) entry which is preliminary data.</text>
</comment>
<evidence type="ECO:0000256" key="2">
    <source>
        <dbReference type="ARBA" id="ARBA00005369"/>
    </source>
</evidence>
<dbReference type="OrthoDB" id="5143400at2"/>
<evidence type="ECO:0000256" key="7">
    <source>
        <dbReference type="ARBA" id="ARBA00022679"/>
    </source>
</evidence>
<dbReference type="EMBL" id="POTY01000104">
    <property type="protein sequence ID" value="PZG16491.1"/>
    <property type="molecule type" value="Genomic_DNA"/>
</dbReference>
<evidence type="ECO:0000256" key="1">
    <source>
        <dbReference type="ARBA" id="ARBA00004496"/>
    </source>
</evidence>
<feature type="compositionally biased region" description="Polar residues" evidence="12">
    <location>
        <begin position="373"/>
        <end position="386"/>
    </location>
</feature>
<keyword evidence="5" id="KW-0963">Cytoplasm</keyword>
<accession>A0A2W2E2J3</accession>
<reference evidence="13 14" key="1">
    <citation type="submission" date="2018-01" db="EMBL/GenBank/DDBJ databases">
        <title>Draft genome sequence of Jishengella sp. NA12.</title>
        <authorList>
            <person name="Sahin N."/>
            <person name="Ay H."/>
            <person name="Saygin H."/>
        </authorList>
    </citation>
    <scope>NUCLEOTIDE SEQUENCE [LARGE SCALE GENOMIC DNA]</scope>
    <source>
        <strain evidence="13 14">NA12</strain>
    </source>
</reference>
<evidence type="ECO:0000256" key="3">
    <source>
        <dbReference type="ARBA" id="ARBA00011890"/>
    </source>
</evidence>
<dbReference type="PROSITE" id="PS01279">
    <property type="entry name" value="PCMT"/>
    <property type="match status" value="1"/>
</dbReference>
<dbReference type="SUPFAM" id="SSF53335">
    <property type="entry name" value="S-adenosyl-L-methionine-dependent methyltransferases"/>
    <property type="match status" value="1"/>
</dbReference>